<dbReference type="FunFam" id="3.40.190.10:FF:000008">
    <property type="entry name" value="ATP phosphoribosyltransferase"/>
    <property type="match status" value="1"/>
</dbReference>
<evidence type="ECO:0000256" key="16">
    <source>
        <dbReference type="ARBA" id="ARBA00023102"/>
    </source>
</evidence>
<evidence type="ECO:0000256" key="10">
    <source>
        <dbReference type="ARBA" id="ARBA00022676"/>
    </source>
</evidence>
<evidence type="ECO:0000256" key="12">
    <source>
        <dbReference type="ARBA" id="ARBA00022723"/>
    </source>
</evidence>
<gene>
    <name evidence="18" type="primary">hisG</name>
    <name evidence="21" type="ORF">SAMN04515625_1814</name>
</gene>
<dbReference type="InterPro" id="IPR011322">
    <property type="entry name" value="N-reg_PII-like_a/b"/>
</dbReference>
<dbReference type="SUPFAM" id="SSF54913">
    <property type="entry name" value="GlnB-like"/>
    <property type="match status" value="1"/>
</dbReference>
<evidence type="ECO:0000256" key="18">
    <source>
        <dbReference type="HAMAP-Rule" id="MF_00079"/>
    </source>
</evidence>
<dbReference type="InterPro" id="IPR018198">
    <property type="entry name" value="ATP_PRibTrfase_CS"/>
</dbReference>
<feature type="domain" description="Histidine biosynthesis HisG C-terminal" evidence="20">
    <location>
        <begin position="275"/>
        <end position="348"/>
    </location>
</feature>
<evidence type="ECO:0000256" key="13">
    <source>
        <dbReference type="ARBA" id="ARBA00022741"/>
    </source>
</evidence>
<name>A0A1H2XA07_9EURY</name>
<dbReference type="Proteomes" id="UP000198669">
    <property type="component" value="Unassembled WGS sequence"/>
</dbReference>
<comment type="pathway">
    <text evidence="4 18">Amino-acid biosynthesis; L-histidine biosynthesis; L-histidine from 5-phospho-alpha-D-ribose 1-diphosphate: step 1/9.</text>
</comment>
<evidence type="ECO:0000256" key="15">
    <source>
        <dbReference type="ARBA" id="ARBA00022842"/>
    </source>
</evidence>
<dbReference type="FunFam" id="3.30.70.120:FF:000002">
    <property type="entry name" value="ATP phosphoribosyltransferase"/>
    <property type="match status" value="1"/>
</dbReference>
<keyword evidence="10 18" id="KW-0328">Glycosyltransferase</keyword>
<dbReference type="InterPro" id="IPR015867">
    <property type="entry name" value="N-reg_PII/ATP_PRibTrfase_C"/>
</dbReference>
<evidence type="ECO:0000259" key="19">
    <source>
        <dbReference type="Pfam" id="PF01634"/>
    </source>
</evidence>
<dbReference type="EC" id="2.4.2.17" evidence="6 18"/>
<dbReference type="NCBIfam" id="TIGR00070">
    <property type="entry name" value="hisG"/>
    <property type="match status" value="1"/>
</dbReference>
<evidence type="ECO:0000256" key="17">
    <source>
        <dbReference type="ARBA" id="ARBA00024861"/>
    </source>
</evidence>
<keyword evidence="8 18" id="KW-0963">Cytoplasm</keyword>
<protein>
    <recommendedName>
        <fullName evidence="7 18">ATP phosphoribosyltransferase</fullName>
        <shortName evidence="18">ATP-PRT</shortName>
        <shortName evidence="18">ATP-PRTase</shortName>
        <ecNumber evidence="6 18">2.4.2.17</ecNumber>
    </recommendedName>
</protein>
<evidence type="ECO:0000256" key="6">
    <source>
        <dbReference type="ARBA" id="ARBA00011946"/>
    </source>
</evidence>
<keyword evidence="9 18" id="KW-0028">Amino-acid biosynthesis</keyword>
<evidence type="ECO:0000313" key="22">
    <source>
        <dbReference type="Proteomes" id="UP000198669"/>
    </source>
</evidence>
<sequence length="351" mass="39305">MKTMKYELRPQYQIRDDMKNPFYINWILYENELITRSNISHGYFFFIKPLYAMKVLEMLTQIPEATRMIRIAIPNKGRLHDPTVKLFKEAGLPVLEGSSRKLFAKTTDPEMIFLFARAADIPEYVQDGAADVGITGLDLIDETDAEVEVMLDLHFGRAKLVLAVPEDSEIKTAEDLKNMRVATEFPNITEKYFKNIDIPVEVIKVSGACEMTPHVGIADAIVDISSSGTTLVTNHLRKITDVFSSSVYLISNAESSQREEKIQHIKTALESVLHAKQKRYLMMNVPSGKLETIKDILPGLGGPTVMKVESKNSTHAVHAVIDADQVFAIVSELKKAGASDILVVPIERMIP</sequence>
<dbReference type="Pfam" id="PF08029">
    <property type="entry name" value="HisG_C"/>
    <property type="match status" value="1"/>
</dbReference>
<dbReference type="PANTHER" id="PTHR21403">
    <property type="entry name" value="ATP PHOSPHORIBOSYLTRANSFERASE ATP-PRTASE"/>
    <property type="match status" value="1"/>
</dbReference>
<evidence type="ECO:0000256" key="14">
    <source>
        <dbReference type="ARBA" id="ARBA00022840"/>
    </source>
</evidence>
<keyword evidence="11 18" id="KW-0808">Transferase</keyword>
<dbReference type="InterPro" id="IPR013820">
    <property type="entry name" value="ATP_PRibTrfase_cat"/>
</dbReference>
<dbReference type="NCBIfam" id="TIGR03455">
    <property type="entry name" value="HisG_C-term"/>
    <property type="match status" value="1"/>
</dbReference>
<dbReference type="GO" id="GO:0005737">
    <property type="term" value="C:cytoplasm"/>
    <property type="evidence" value="ECO:0007669"/>
    <property type="project" value="UniProtKB-SubCell"/>
</dbReference>
<dbReference type="AlphaFoldDB" id="A0A1H2XA07"/>
<evidence type="ECO:0000256" key="1">
    <source>
        <dbReference type="ARBA" id="ARBA00000915"/>
    </source>
</evidence>
<dbReference type="GO" id="GO:0003879">
    <property type="term" value="F:ATP phosphoribosyltransferase activity"/>
    <property type="evidence" value="ECO:0007669"/>
    <property type="project" value="UniProtKB-UniRule"/>
</dbReference>
<dbReference type="InterPro" id="IPR020621">
    <property type="entry name" value="ATP-PRT_HisG_long"/>
</dbReference>
<dbReference type="InterPro" id="IPR013115">
    <property type="entry name" value="HisG_C"/>
</dbReference>
<evidence type="ECO:0000259" key="20">
    <source>
        <dbReference type="Pfam" id="PF08029"/>
    </source>
</evidence>
<keyword evidence="12 18" id="KW-0479">Metal-binding</keyword>
<keyword evidence="14 18" id="KW-0067">ATP-binding</keyword>
<comment type="similarity">
    <text evidence="5 18">Belongs to the ATP phosphoribosyltransferase family. Long subfamily.</text>
</comment>
<comment type="subcellular location">
    <subcellularLocation>
        <location evidence="3 18">Cytoplasm</location>
    </subcellularLocation>
</comment>
<dbReference type="SUPFAM" id="SSF53850">
    <property type="entry name" value="Periplasmic binding protein-like II"/>
    <property type="match status" value="1"/>
</dbReference>
<reference evidence="21 22" key="1">
    <citation type="submission" date="2016-10" db="EMBL/GenBank/DDBJ databases">
        <authorList>
            <person name="de Groot N.N."/>
        </authorList>
    </citation>
    <scope>NUCLEOTIDE SEQUENCE [LARGE SCALE GENOMIC DNA]</scope>
    <source>
        <strain evidence="21 22">Z-7982</strain>
    </source>
</reference>
<dbReference type="HAMAP" id="MF_00079">
    <property type="entry name" value="HisG_Long"/>
    <property type="match status" value="1"/>
</dbReference>
<dbReference type="PANTHER" id="PTHR21403:SF10">
    <property type="entry name" value="ATP PHOSPHORIBOSYLTRANSFERASE"/>
    <property type="match status" value="1"/>
</dbReference>
<dbReference type="Gene3D" id="3.40.190.10">
    <property type="entry name" value="Periplasmic binding protein-like II"/>
    <property type="match status" value="2"/>
</dbReference>
<evidence type="ECO:0000256" key="9">
    <source>
        <dbReference type="ARBA" id="ARBA00022605"/>
    </source>
</evidence>
<keyword evidence="16 18" id="KW-0368">Histidine biosynthesis</keyword>
<comment type="cofactor">
    <cofactor evidence="2 18">
        <name>Mg(2+)</name>
        <dbReference type="ChEBI" id="CHEBI:18420"/>
    </cofactor>
</comment>
<dbReference type="GO" id="GO:0000105">
    <property type="term" value="P:L-histidine biosynthetic process"/>
    <property type="evidence" value="ECO:0007669"/>
    <property type="project" value="UniProtKB-UniRule"/>
</dbReference>
<evidence type="ECO:0000256" key="5">
    <source>
        <dbReference type="ARBA" id="ARBA00007955"/>
    </source>
</evidence>
<evidence type="ECO:0000256" key="7">
    <source>
        <dbReference type="ARBA" id="ARBA00020998"/>
    </source>
</evidence>
<comment type="function">
    <text evidence="17 18">Catalyzes the condensation of ATP and 5-phosphoribose 1-diphosphate to form N'-(5'-phosphoribosyl)-ATP (PR-ATP). Has a crucial role in the pathway because the rate of histidine biosynthesis seems to be controlled primarily by regulation of HisG enzymatic activity.</text>
</comment>
<dbReference type="GO" id="GO:0005524">
    <property type="term" value="F:ATP binding"/>
    <property type="evidence" value="ECO:0007669"/>
    <property type="project" value="UniProtKB-KW"/>
</dbReference>
<dbReference type="Gene3D" id="3.30.70.120">
    <property type="match status" value="1"/>
</dbReference>
<organism evidence="21 22">
    <name type="scientific">Methanohalophilus halophilus</name>
    <dbReference type="NCBI Taxonomy" id="2177"/>
    <lineage>
        <taxon>Archaea</taxon>
        <taxon>Methanobacteriati</taxon>
        <taxon>Methanobacteriota</taxon>
        <taxon>Stenosarchaea group</taxon>
        <taxon>Methanomicrobia</taxon>
        <taxon>Methanosarcinales</taxon>
        <taxon>Methanosarcinaceae</taxon>
        <taxon>Methanohalophilus</taxon>
    </lineage>
</organism>
<dbReference type="CDD" id="cd13594">
    <property type="entry name" value="PBP2_HisGL4"/>
    <property type="match status" value="1"/>
</dbReference>
<keyword evidence="15 18" id="KW-0460">Magnesium</keyword>
<dbReference type="GO" id="GO:0000287">
    <property type="term" value="F:magnesium ion binding"/>
    <property type="evidence" value="ECO:0007669"/>
    <property type="project" value="UniProtKB-UniRule"/>
</dbReference>
<accession>A0A1H2XA07</accession>
<evidence type="ECO:0000256" key="8">
    <source>
        <dbReference type="ARBA" id="ARBA00022490"/>
    </source>
</evidence>
<dbReference type="InterPro" id="IPR001348">
    <property type="entry name" value="ATP_PRibTrfase_HisG"/>
</dbReference>
<comment type="catalytic activity">
    <reaction evidence="1 18">
        <text>1-(5-phospho-beta-D-ribosyl)-ATP + diphosphate = 5-phospho-alpha-D-ribose 1-diphosphate + ATP</text>
        <dbReference type="Rhea" id="RHEA:18473"/>
        <dbReference type="ChEBI" id="CHEBI:30616"/>
        <dbReference type="ChEBI" id="CHEBI:33019"/>
        <dbReference type="ChEBI" id="CHEBI:58017"/>
        <dbReference type="ChEBI" id="CHEBI:73183"/>
        <dbReference type="EC" id="2.4.2.17"/>
    </reaction>
</comment>
<evidence type="ECO:0000256" key="11">
    <source>
        <dbReference type="ARBA" id="ARBA00022679"/>
    </source>
</evidence>
<evidence type="ECO:0000256" key="4">
    <source>
        <dbReference type="ARBA" id="ARBA00004667"/>
    </source>
</evidence>
<comment type="activity regulation">
    <text evidence="18">Feedback inhibited by histidine.</text>
</comment>
<dbReference type="Pfam" id="PF01634">
    <property type="entry name" value="HisG"/>
    <property type="match status" value="1"/>
</dbReference>
<feature type="domain" description="ATP phosphoribosyltransferase catalytic" evidence="19">
    <location>
        <begin position="117"/>
        <end position="270"/>
    </location>
</feature>
<evidence type="ECO:0000313" key="21">
    <source>
        <dbReference type="EMBL" id="SDW89762.1"/>
    </source>
</evidence>
<evidence type="ECO:0000256" key="2">
    <source>
        <dbReference type="ARBA" id="ARBA00001946"/>
    </source>
</evidence>
<dbReference type="UniPathway" id="UPA00031">
    <property type="reaction ID" value="UER00006"/>
</dbReference>
<proteinExistence type="inferred from homology"/>
<evidence type="ECO:0000256" key="3">
    <source>
        <dbReference type="ARBA" id="ARBA00004496"/>
    </source>
</evidence>
<dbReference type="EMBL" id="FNMU01000006">
    <property type="protein sequence ID" value="SDW89762.1"/>
    <property type="molecule type" value="Genomic_DNA"/>
</dbReference>
<keyword evidence="13 18" id="KW-0547">Nucleotide-binding</keyword>
<dbReference type="PROSITE" id="PS01316">
    <property type="entry name" value="ATP_P_PHORIBOSYLTR"/>
    <property type="match status" value="1"/>
</dbReference>